<dbReference type="Gene3D" id="3.30.200.20">
    <property type="entry name" value="Phosphorylase Kinase, domain 1"/>
    <property type="match status" value="1"/>
</dbReference>
<dbReference type="Gene3D" id="1.10.510.10">
    <property type="entry name" value="Transferase(Phosphotransferase) domain 1"/>
    <property type="match status" value="1"/>
</dbReference>
<dbReference type="SMART" id="SM00220">
    <property type="entry name" value="S_TKc"/>
    <property type="match status" value="1"/>
</dbReference>
<name>X6MHW2_RETFI</name>
<protein>
    <recommendedName>
        <fullName evidence="7">Protein kinase domain-containing protein</fullName>
    </recommendedName>
</protein>
<sequence length="576" mass="65572">MCKRQPTKMCIMHRYENEGFDNAHGDMMICAGDVFVDGNTNITYQVKGKLGNGVYGQVVEALVSLPMGLSKNSECKEERKESEKTVAIKIIRNRSNFNTQAMKEIEHLMLLSHVSRCVHNFATVIPLLSWFVCQNHFMLVFPKLSRNLHEVIKGNHHMGLPVELVQQITQQMVFSLLLLQQCRVVHCDLKPENILLDNELLGNRNNNSNNNNNNSGNGNVACTRNKISVIDLGSSFTTQQLEQQRQMIGYAVGIDRLYIQSRHYRAPEVMLAMKRPLTHAIDIWSVGCIVAELLLGIPLFPGINELQLLHRFTNLLGGCSNELLKESHNASVYYKMQDDAMQLKSFAEFNEEFQIANGTTVMKEYCPGKNLNEMIVNKRIKDLGRCQSSHLTMAATPALQKQQNCQLIMAKIAMEMPLLQKAINFIQCCLKWDPTQRSTPQHLFLHSFIGGILQFAFFFFCFSAKGINTFFFFNRFYVTAFQTTQKEDRNDINEGDDDDDDRTSNCESQVNESEDKKISNAYMQTPIQNKIKSKIKIKINEKHRSEPRSATKSVQEEGEWGAIPSLPSPSLRILTP</sequence>
<dbReference type="SUPFAM" id="SSF56112">
    <property type="entry name" value="Protein kinase-like (PK-like)"/>
    <property type="match status" value="1"/>
</dbReference>
<dbReference type="GO" id="GO:0004713">
    <property type="term" value="F:protein tyrosine kinase activity"/>
    <property type="evidence" value="ECO:0007669"/>
    <property type="project" value="TreeGrafter"/>
</dbReference>
<keyword evidence="1" id="KW-0723">Serine/threonine-protein kinase</keyword>
<dbReference type="Pfam" id="PF00069">
    <property type="entry name" value="Pkinase"/>
    <property type="match status" value="1"/>
</dbReference>
<dbReference type="EMBL" id="ASPP01020505">
    <property type="protein sequence ID" value="ETO13603.1"/>
    <property type="molecule type" value="Genomic_DNA"/>
</dbReference>
<evidence type="ECO:0000256" key="1">
    <source>
        <dbReference type="ARBA" id="ARBA00022527"/>
    </source>
</evidence>
<evidence type="ECO:0000259" key="7">
    <source>
        <dbReference type="PROSITE" id="PS50011"/>
    </source>
</evidence>
<gene>
    <name evidence="8" type="ORF">RFI_23765</name>
</gene>
<comment type="caution">
    <text evidence="8">The sequence shown here is derived from an EMBL/GenBank/DDBJ whole genome shotgun (WGS) entry which is preliminary data.</text>
</comment>
<dbReference type="Proteomes" id="UP000023152">
    <property type="component" value="Unassembled WGS sequence"/>
</dbReference>
<dbReference type="GO" id="GO:0004674">
    <property type="term" value="F:protein serine/threonine kinase activity"/>
    <property type="evidence" value="ECO:0007669"/>
    <property type="project" value="UniProtKB-KW"/>
</dbReference>
<evidence type="ECO:0000256" key="3">
    <source>
        <dbReference type="ARBA" id="ARBA00022741"/>
    </source>
</evidence>
<dbReference type="OrthoDB" id="9332038at2759"/>
<proteinExistence type="predicted"/>
<dbReference type="PANTHER" id="PTHR24058">
    <property type="entry name" value="DUAL SPECIFICITY PROTEIN KINASE"/>
    <property type="match status" value="1"/>
</dbReference>
<evidence type="ECO:0000256" key="5">
    <source>
        <dbReference type="ARBA" id="ARBA00022840"/>
    </source>
</evidence>
<dbReference type="PANTHER" id="PTHR24058:SF17">
    <property type="entry name" value="HOMEODOMAIN INTERACTING PROTEIN KINASE, ISOFORM D"/>
    <property type="match status" value="1"/>
</dbReference>
<dbReference type="InterPro" id="IPR008271">
    <property type="entry name" value="Ser/Thr_kinase_AS"/>
</dbReference>
<dbReference type="PROSITE" id="PS50011">
    <property type="entry name" value="PROTEIN_KINASE_DOM"/>
    <property type="match status" value="1"/>
</dbReference>
<dbReference type="InterPro" id="IPR011009">
    <property type="entry name" value="Kinase-like_dom_sf"/>
</dbReference>
<keyword evidence="4" id="KW-0418">Kinase</keyword>
<dbReference type="AlphaFoldDB" id="X6MHW2"/>
<feature type="region of interest" description="Disordered" evidence="6">
    <location>
        <begin position="538"/>
        <end position="576"/>
    </location>
</feature>
<keyword evidence="3" id="KW-0547">Nucleotide-binding</keyword>
<evidence type="ECO:0000256" key="2">
    <source>
        <dbReference type="ARBA" id="ARBA00022679"/>
    </source>
</evidence>
<dbReference type="GO" id="GO:0005524">
    <property type="term" value="F:ATP binding"/>
    <property type="evidence" value="ECO:0007669"/>
    <property type="project" value="UniProtKB-KW"/>
</dbReference>
<reference evidence="8 9" key="1">
    <citation type="journal article" date="2013" name="Curr. Biol.">
        <title>The Genome of the Foraminiferan Reticulomyxa filosa.</title>
        <authorList>
            <person name="Glockner G."/>
            <person name="Hulsmann N."/>
            <person name="Schleicher M."/>
            <person name="Noegel A.A."/>
            <person name="Eichinger L."/>
            <person name="Gallinger C."/>
            <person name="Pawlowski J."/>
            <person name="Sierra R."/>
            <person name="Euteneuer U."/>
            <person name="Pillet L."/>
            <person name="Moustafa A."/>
            <person name="Platzer M."/>
            <person name="Groth M."/>
            <person name="Szafranski K."/>
            <person name="Schliwa M."/>
        </authorList>
    </citation>
    <scope>NUCLEOTIDE SEQUENCE [LARGE SCALE GENOMIC DNA]</scope>
</reference>
<keyword evidence="5" id="KW-0067">ATP-binding</keyword>
<dbReference type="PROSITE" id="PS00108">
    <property type="entry name" value="PROTEIN_KINASE_ST"/>
    <property type="match status" value="1"/>
</dbReference>
<organism evidence="8 9">
    <name type="scientific">Reticulomyxa filosa</name>
    <dbReference type="NCBI Taxonomy" id="46433"/>
    <lineage>
        <taxon>Eukaryota</taxon>
        <taxon>Sar</taxon>
        <taxon>Rhizaria</taxon>
        <taxon>Retaria</taxon>
        <taxon>Foraminifera</taxon>
        <taxon>Monothalamids</taxon>
        <taxon>Reticulomyxidae</taxon>
        <taxon>Reticulomyxa</taxon>
    </lineage>
</organism>
<keyword evidence="2" id="KW-0808">Transferase</keyword>
<dbReference type="InterPro" id="IPR000719">
    <property type="entry name" value="Prot_kinase_dom"/>
</dbReference>
<dbReference type="GO" id="GO:0005737">
    <property type="term" value="C:cytoplasm"/>
    <property type="evidence" value="ECO:0007669"/>
    <property type="project" value="TreeGrafter"/>
</dbReference>
<dbReference type="InterPro" id="IPR050494">
    <property type="entry name" value="Ser_Thr_dual-spec_kinase"/>
</dbReference>
<evidence type="ECO:0000313" key="9">
    <source>
        <dbReference type="Proteomes" id="UP000023152"/>
    </source>
</evidence>
<evidence type="ECO:0000256" key="6">
    <source>
        <dbReference type="SAM" id="MobiDB-lite"/>
    </source>
</evidence>
<evidence type="ECO:0000256" key="4">
    <source>
        <dbReference type="ARBA" id="ARBA00022777"/>
    </source>
</evidence>
<feature type="region of interest" description="Disordered" evidence="6">
    <location>
        <begin position="489"/>
        <end position="522"/>
    </location>
</feature>
<keyword evidence="9" id="KW-1185">Reference proteome</keyword>
<feature type="compositionally biased region" description="Basic and acidic residues" evidence="6">
    <location>
        <begin position="538"/>
        <end position="549"/>
    </location>
</feature>
<accession>X6MHW2</accession>
<feature type="domain" description="Protein kinase" evidence="7">
    <location>
        <begin position="44"/>
        <end position="449"/>
    </location>
</feature>
<evidence type="ECO:0000313" key="8">
    <source>
        <dbReference type="EMBL" id="ETO13603.1"/>
    </source>
</evidence>